<evidence type="ECO:0000256" key="2">
    <source>
        <dbReference type="ARBA" id="ARBA00022448"/>
    </source>
</evidence>
<feature type="transmembrane region" description="Helical" evidence="6">
    <location>
        <begin position="387"/>
        <end position="411"/>
    </location>
</feature>
<dbReference type="OrthoDB" id="9787026at2"/>
<keyword evidence="9" id="KW-1185">Reference proteome</keyword>
<feature type="domain" description="Major facilitator superfamily (MFS) profile" evidence="7">
    <location>
        <begin position="23"/>
        <end position="413"/>
    </location>
</feature>
<accession>A0A0K8MFW2</accession>
<dbReference type="Pfam" id="PF07690">
    <property type="entry name" value="MFS_1"/>
    <property type="match status" value="1"/>
</dbReference>
<evidence type="ECO:0000259" key="7">
    <source>
        <dbReference type="PROSITE" id="PS50850"/>
    </source>
</evidence>
<keyword evidence="5 6" id="KW-0472">Membrane</keyword>
<protein>
    <submittedName>
        <fullName evidence="8">Permease</fullName>
    </submittedName>
</protein>
<organism evidence="8 9">
    <name type="scientific">Fructobacillus ficulneus</name>
    <dbReference type="NCBI Taxonomy" id="157463"/>
    <lineage>
        <taxon>Bacteria</taxon>
        <taxon>Bacillati</taxon>
        <taxon>Bacillota</taxon>
        <taxon>Bacilli</taxon>
        <taxon>Lactobacillales</taxon>
        <taxon>Lactobacillaceae</taxon>
        <taxon>Fructobacillus</taxon>
    </lineage>
</organism>
<feature type="transmembrane region" description="Helical" evidence="6">
    <location>
        <begin position="22"/>
        <end position="45"/>
    </location>
</feature>
<feature type="transmembrane region" description="Helical" evidence="6">
    <location>
        <begin position="57"/>
        <end position="77"/>
    </location>
</feature>
<feature type="transmembrane region" description="Helical" evidence="6">
    <location>
        <begin position="114"/>
        <end position="135"/>
    </location>
</feature>
<sequence length="419" mass="45400">MEIVDSTQSGHLGLEYSKQQQLTFWSTTAGFFLENIDVMFVSLTLSSMIAAFHISNFAGGLVATIYTFGSLLGGLVFGMVADRIGRAKVFVWTLFIVAFATVGMFFANNIETVYLFRFIVGIGIGAEYGTGVALVAESFSGKEMGRLMALIQVGCEAGSATAALIAAVIIPVLGWHAVFLFGLLPVVFAFLIRIHLRDSSSFAEQKQRRAERKESASERLPIIAVFKTPQLALQTVGLSLMMMVQAGGYYGLMNWLPKILQKKLGISTSSSLLWMIATLFGISVGMYVFGILFDKLGARKSFGIYLLVGAASVYALLFARDGLTLLLTLVFVGFFTSGTYGGFGVVTSRLYGTEARATANSVVSSVGKVLGGFFPTIIGLMMDKTSLSVVMMFFSGIYLFSFVVMLLMPAFKNQKLQTK</sequence>
<dbReference type="InterPro" id="IPR036259">
    <property type="entry name" value="MFS_trans_sf"/>
</dbReference>
<keyword evidence="3 6" id="KW-0812">Transmembrane</keyword>
<dbReference type="EMBL" id="DF967986">
    <property type="protein sequence ID" value="GAO99377.1"/>
    <property type="molecule type" value="Genomic_DNA"/>
</dbReference>
<feature type="transmembrane region" description="Helical" evidence="6">
    <location>
        <begin position="302"/>
        <end position="319"/>
    </location>
</feature>
<reference evidence="8 9" key="1">
    <citation type="journal article" date="2015" name="BMC Genomics">
        <title>Comparative genomics of Fructobacillus spp. and Leuconostoc spp. reveals niche-specific evolution of Fructobacillus spp.</title>
        <authorList>
            <person name="Endo A."/>
            <person name="Tanizawa Y."/>
            <person name="Tanaka N."/>
            <person name="Maeno S."/>
            <person name="Kumar H."/>
            <person name="Shiwa Y."/>
            <person name="Okada S."/>
            <person name="Yoshikawa H."/>
            <person name="Dicks L."/>
            <person name="Nakagawa J."/>
            <person name="Arita M."/>
        </authorList>
    </citation>
    <scope>NUCLEOTIDE SEQUENCE [LARGE SCALE GENOMIC DNA]</scope>
    <source>
        <strain evidence="8 9">JCM 12225</strain>
    </source>
</reference>
<keyword evidence="2" id="KW-0813">Transport</keyword>
<feature type="transmembrane region" description="Helical" evidence="6">
    <location>
        <begin position="176"/>
        <end position="196"/>
    </location>
</feature>
<dbReference type="AlphaFoldDB" id="A0A0K8MFW2"/>
<dbReference type="STRING" id="157463.GCA_001047075_00304"/>
<gene>
    <name evidence="8" type="ORF">FFIC_092060</name>
</gene>
<evidence type="ECO:0000256" key="3">
    <source>
        <dbReference type="ARBA" id="ARBA00022692"/>
    </source>
</evidence>
<dbReference type="Proteomes" id="UP000253891">
    <property type="component" value="Unassembled WGS sequence"/>
</dbReference>
<comment type="subcellular location">
    <subcellularLocation>
        <location evidence="1">Cell membrane</location>
        <topology evidence="1">Multi-pass membrane protein</topology>
    </subcellularLocation>
</comment>
<dbReference type="InterPro" id="IPR020846">
    <property type="entry name" value="MFS_dom"/>
</dbReference>
<keyword evidence="4 6" id="KW-1133">Transmembrane helix</keyword>
<dbReference type="PANTHER" id="PTHR23508:SF10">
    <property type="entry name" value="CARBOXYLIC ACID TRANSPORTER PROTEIN HOMOLOG"/>
    <property type="match status" value="1"/>
</dbReference>
<dbReference type="GO" id="GO:0046943">
    <property type="term" value="F:carboxylic acid transmembrane transporter activity"/>
    <property type="evidence" value="ECO:0007669"/>
    <property type="project" value="TreeGrafter"/>
</dbReference>
<dbReference type="InterPro" id="IPR011701">
    <property type="entry name" value="MFS"/>
</dbReference>
<feature type="transmembrane region" description="Helical" evidence="6">
    <location>
        <begin position="272"/>
        <end position="293"/>
    </location>
</feature>
<dbReference type="RefSeq" id="WP_061992796.1">
    <property type="nucleotide sequence ID" value="NZ_DF967986.1"/>
</dbReference>
<evidence type="ECO:0000256" key="4">
    <source>
        <dbReference type="ARBA" id="ARBA00022989"/>
    </source>
</evidence>
<evidence type="ECO:0000256" key="5">
    <source>
        <dbReference type="ARBA" id="ARBA00023136"/>
    </source>
</evidence>
<evidence type="ECO:0000256" key="1">
    <source>
        <dbReference type="ARBA" id="ARBA00004651"/>
    </source>
</evidence>
<dbReference type="GO" id="GO:0005886">
    <property type="term" value="C:plasma membrane"/>
    <property type="evidence" value="ECO:0007669"/>
    <property type="project" value="UniProtKB-SubCell"/>
</dbReference>
<dbReference type="Gene3D" id="1.20.1250.20">
    <property type="entry name" value="MFS general substrate transporter like domains"/>
    <property type="match status" value="1"/>
</dbReference>
<feature type="transmembrane region" description="Helical" evidence="6">
    <location>
        <begin position="89"/>
        <end position="108"/>
    </location>
</feature>
<proteinExistence type="predicted"/>
<evidence type="ECO:0000256" key="6">
    <source>
        <dbReference type="SAM" id="Phobius"/>
    </source>
</evidence>
<name>A0A0K8MFW2_9LACO</name>
<dbReference type="PROSITE" id="PS50850">
    <property type="entry name" value="MFS"/>
    <property type="match status" value="1"/>
</dbReference>
<dbReference type="PANTHER" id="PTHR23508">
    <property type="entry name" value="CARBOXYLIC ACID TRANSPORTER PROTEIN HOMOLOG"/>
    <property type="match status" value="1"/>
</dbReference>
<feature type="transmembrane region" description="Helical" evidence="6">
    <location>
        <begin position="147"/>
        <end position="170"/>
    </location>
</feature>
<feature type="transmembrane region" description="Helical" evidence="6">
    <location>
        <begin position="325"/>
        <end position="346"/>
    </location>
</feature>
<dbReference type="SUPFAM" id="SSF103473">
    <property type="entry name" value="MFS general substrate transporter"/>
    <property type="match status" value="1"/>
</dbReference>
<evidence type="ECO:0000313" key="9">
    <source>
        <dbReference type="Proteomes" id="UP000253891"/>
    </source>
</evidence>
<feature type="transmembrane region" description="Helical" evidence="6">
    <location>
        <begin position="358"/>
        <end position="381"/>
    </location>
</feature>
<evidence type="ECO:0000313" key="8">
    <source>
        <dbReference type="EMBL" id="GAO99377.1"/>
    </source>
</evidence>
<feature type="transmembrane region" description="Helical" evidence="6">
    <location>
        <begin position="231"/>
        <end position="252"/>
    </location>
</feature>